<evidence type="ECO:0000256" key="6">
    <source>
        <dbReference type="SAM" id="MobiDB-lite"/>
    </source>
</evidence>
<feature type="region of interest" description="Disordered" evidence="6">
    <location>
        <begin position="1"/>
        <end position="27"/>
    </location>
</feature>
<dbReference type="FunFam" id="1.10.238.10:FF:000275">
    <property type="entry name" value="Probable calcium-binding protein CML27"/>
    <property type="match status" value="1"/>
</dbReference>
<protein>
    <submittedName>
        <fullName evidence="8">Calmodulin-like protein 27</fullName>
    </submittedName>
</protein>
<dbReference type="Gene3D" id="1.10.238.10">
    <property type="entry name" value="EF-hand"/>
    <property type="match status" value="2"/>
</dbReference>
<dbReference type="AlphaFoldDB" id="A0A3Q8UB72"/>
<evidence type="ECO:0000256" key="3">
    <source>
        <dbReference type="ARBA" id="ARBA00022737"/>
    </source>
</evidence>
<sequence>MASTNPESISNDAVAAVPQENSSSSIYMGNPEELQKVFDRFDANGDGKISATELRDVLKAMGSDYTENEVQRVMEEVDADRDGFINFQEFSDLCRSNSCDSSAELRDAFDLYDQDHNGLISSSELHLVLNRLGIKCSVEDCVRMIGPVDSDGDGNVNFEEFQKMMTTSLAPAKE</sequence>
<accession>A0A3Q8UB72</accession>
<dbReference type="PANTHER" id="PTHR10891">
    <property type="entry name" value="EF-HAND CALCIUM-BINDING DOMAIN CONTAINING PROTEIN"/>
    <property type="match status" value="1"/>
</dbReference>
<evidence type="ECO:0000256" key="4">
    <source>
        <dbReference type="ARBA" id="ARBA00022837"/>
    </source>
</evidence>
<feature type="compositionally biased region" description="Polar residues" evidence="6">
    <location>
        <begin position="1"/>
        <end position="11"/>
    </location>
</feature>
<dbReference type="KEGG" id="cpap:110823485"/>
<evidence type="ECO:0000256" key="5">
    <source>
        <dbReference type="ARBA" id="ARBA00022990"/>
    </source>
</evidence>
<keyword evidence="3" id="KW-0677">Repeat</keyword>
<dbReference type="GO" id="GO:0005509">
    <property type="term" value="F:calcium ion binding"/>
    <property type="evidence" value="ECO:0007669"/>
    <property type="project" value="InterPro"/>
</dbReference>
<dbReference type="SMART" id="SM00054">
    <property type="entry name" value="EFh"/>
    <property type="match status" value="4"/>
</dbReference>
<feature type="domain" description="EF-hand" evidence="7">
    <location>
        <begin position="65"/>
        <end position="99"/>
    </location>
</feature>
<dbReference type="InterPro" id="IPR002048">
    <property type="entry name" value="EF_hand_dom"/>
</dbReference>
<name>A0A3Q8UB72_CARPA</name>
<dbReference type="OrthoDB" id="26525at2759"/>
<evidence type="ECO:0000256" key="2">
    <source>
        <dbReference type="ARBA" id="ARBA00022723"/>
    </source>
</evidence>
<dbReference type="Pfam" id="PF13499">
    <property type="entry name" value="EF-hand_7"/>
    <property type="match status" value="2"/>
</dbReference>
<evidence type="ECO:0000259" key="7">
    <source>
        <dbReference type="PROSITE" id="PS50222"/>
    </source>
</evidence>
<dbReference type="SUPFAM" id="SSF47473">
    <property type="entry name" value="EF-hand"/>
    <property type="match status" value="1"/>
</dbReference>
<keyword evidence="4" id="KW-0106">Calcium</keyword>
<dbReference type="EMBL" id="MH032791">
    <property type="protein sequence ID" value="AZL94061.1"/>
    <property type="molecule type" value="mRNA"/>
</dbReference>
<feature type="domain" description="EF-hand" evidence="7">
    <location>
        <begin position="148"/>
        <end position="171"/>
    </location>
</feature>
<evidence type="ECO:0000256" key="1">
    <source>
        <dbReference type="ARBA" id="ARBA00003291"/>
    </source>
</evidence>
<dbReference type="InterPro" id="IPR011992">
    <property type="entry name" value="EF-hand-dom_pair"/>
</dbReference>
<dbReference type="CDD" id="cd00051">
    <property type="entry name" value="EFh"/>
    <property type="match status" value="2"/>
</dbReference>
<evidence type="ECO:0000313" key="8">
    <source>
        <dbReference type="EMBL" id="AZL94061.1"/>
    </source>
</evidence>
<reference evidence="8" key="1">
    <citation type="submission" date="2018-03" db="EMBL/GenBank/DDBJ databases">
        <title>Calmodulin and Calmodulin-like Proteins Reveal their Involvement in Stress Response and Fruit Ripening in Papaya.</title>
        <authorList>
            <person name="Ding X."/>
            <person name="Zhang L."/>
            <person name="Hao Y."/>
            <person name="Xiao S."/>
            <person name="Wu Z."/>
            <person name="Chen W."/>
            <person name="Li X."/>
            <person name="Zhu X."/>
        </authorList>
    </citation>
    <scope>NUCLEOTIDE SEQUENCE</scope>
    <source>
        <tissue evidence="8">Fruit</tissue>
    </source>
</reference>
<dbReference type="PROSITE" id="PS50222">
    <property type="entry name" value="EF_HAND_2"/>
    <property type="match status" value="4"/>
</dbReference>
<organism evidence="8">
    <name type="scientific">Carica papaya</name>
    <name type="common">Papaya</name>
    <dbReference type="NCBI Taxonomy" id="3649"/>
    <lineage>
        <taxon>Eukaryota</taxon>
        <taxon>Viridiplantae</taxon>
        <taxon>Streptophyta</taxon>
        <taxon>Embryophyta</taxon>
        <taxon>Tracheophyta</taxon>
        <taxon>Spermatophyta</taxon>
        <taxon>Magnoliopsida</taxon>
        <taxon>eudicotyledons</taxon>
        <taxon>Gunneridae</taxon>
        <taxon>Pentapetalae</taxon>
        <taxon>rosids</taxon>
        <taxon>malvids</taxon>
        <taxon>Brassicales</taxon>
        <taxon>Caricaceae</taxon>
        <taxon>Carica</taxon>
    </lineage>
</organism>
<dbReference type="PROSITE" id="PS00018">
    <property type="entry name" value="EF_HAND_1"/>
    <property type="match status" value="3"/>
</dbReference>
<feature type="domain" description="EF-hand" evidence="7">
    <location>
        <begin position="29"/>
        <end position="64"/>
    </location>
</feature>
<dbReference type="FunFam" id="1.10.238.10:FF:000203">
    <property type="entry name" value="Probable calcium-binding protein CML27"/>
    <property type="match status" value="1"/>
</dbReference>
<proteinExistence type="evidence at transcript level"/>
<dbReference type="GeneID" id="110823485"/>
<comment type="function">
    <text evidence="1">Potential calcium sensor.</text>
</comment>
<feature type="domain" description="EF-hand" evidence="7">
    <location>
        <begin position="100"/>
        <end position="135"/>
    </location>
</feature>
<keyword evidence="5" id="KW-0007">Acetylation</keyword>
<dbReference type="RefSeq" id="XP_021909569.1">
    <property type="nucleotide sequence ID" value="XM_022053877.1"/>
</dbReference>
<dbReference type="InterPro" id="IPR039647">
    <property type="entry name" value="EF_hand_pair_protein_CML-like"/>
</dbReference>
<dbReference type="InterPro" id="IPR018247">
    <property type="entry name" value="EF_Hand_1_Ca_BS"/>
</dbReference>
<keyword evidence="2" id="KW-0479">Metal-binding</keyword>